<organism evidence="1 2">
    <name type="scientific">Bauhinia variegata</name>
    <name type="common">Purple orchid tree</name>
    <name type="synonym">Phanera variegata</name>
    <dbReference type="NCBI Taxonomy" id="167791"/>
    <lineage>
        <taxon>Eukaryota</taxon>
        <taxon>Viridiplantae</taxon>
        <taxon>Streptophyta</taxon>
        <taxon>Embryophyta</taxon>
        <taxon>Tracheophyta</taxon>
        <taxon>Spermatophyta</taxon>
        <taxon>Magnoliopsida</taxon>
        <taxon>eudicotyledons</taxon>
        <taxon>Gunneridae</taxon>
        <taxon>Pentapetalae</taxon>
        <taxon>rosids</taxon>
        <taxon>fabids</taxon>
        <taxon>Fabales</taxon>
        <taxon>Fabaceae</taxon>
        <taxon>Cercidoideae</taxon>
        <taxon>Cercideae</taxon>
        <taxon>Bauhiniinae</taxon>
        <taxon>Bauhinia</taxon>
    </lineage>
</organism>
<proteinExistence type="predicted"/>
<sequence>MGRFSAFCLLMLVPLVIEAVPNECKDSRCGPDGPPIRFPFQLKGSNSSNQCGYPGFDLISCTNEKETVLELPLPADPVPARFYVSYIDYNAQEISVYNPKEYYCLSTQLLKLARSPSLLFRYYPSNLTFFNCSLSSSPCPIHVVKFNTAVSTKLSCSKMLDVSFPEASRDQYLRFLRNDRDYYFWISWTKPNCTRCEKLGQKCQFIDNEIQCISTKHKGNIIVNAHSH</sequence>
<reference evidence="1 2" key="1">
    <citation type="journal article" date="2022" name="DNA Res.">
        <title>Chromosomal-level genome assembly of the orchid tree Bauhinia variegata (Leguminosae; Cercidoideae) supports the allotetraploid origin hypothesis of Bauhinia.</title>
        <authorList>
            <person name="Zhong Y."/>
            <person name="Chen Y."/>
            <person name="Zheng D."/>
            <person name="Pang J."/>
            <person name="Liu Y."/>
            <person name="Luo S."/>
            <person name="Meng S."/>
            <person name="Qian L."/>
            <person name="Wei D."/>
            <person name="Dai S."/>
            <person name="Zhou R."/>
        </authorList>
    </citation>
    <scope>NUCLEOTIDE SEQUENCE [LARGE SCALE GENOMIC DNA]</scope>
    <source>
        <strain evidence="1">BV-YZ2020</strain>
    </source>
</reference>
<comment type="caution">
    <text evidence="1">The sequence shown here is derived from an EMBL/GenBank/DDBJ whole genome shotgun (WGS) entry which is preliminary data.</text>
</comment>
<gene>
    <name evidence="1" type="ORF">L6164_017712</name>
</gene>
<evidence type="ECO:0000313" key="1">
    <source>
        <dbReference type="EMBL" id="KAI4332835.1"/>
    </source>
</evidence>
<protein>
    <submittedName>
        <fullName evidence="1">Uncharacterized protein</fullName>
    </submittedName>
</protein>
<evidence type="ECO:0000313" key="2">
    <source>
        <dbReference type="Proteomes" id="UP000828941"/>
    </source>
</evidence>
<dbReference type="Proteomes" id="UP000828941">
    <property type="component" value="Chromosome 7"/>
</dbReference>
<accession>A0ACB9N9J0</accession>
<dbReference type="EMBL" id="CM039432">
    <property type="protein sequence ID" value="KAI4332835.1"/>
    <property type="molecule type" value="Genomic_DNA"/>
</dbReference>
<keyword evidence="2" id="KW-1185">Reference proteome</keyword>
<name>A0ACB9N9J0_BAUVA</name>